<dbReference type="EMBL" id="PQIB02000016">
    <property type="protein sequence ID" value="RLM60994.1"/>
    <property type="molecule type" value="Genomic_DNA"/>
</dbReference>
<dbReference type="GO" id="GO:0009507">
    <property type="term" value="C:chloroplast"/>
    <property type="evidence" value="ECO:0007669"/>
    <property type="project" value="TreeGrafter"/>
</dbReference>
<protein>
    <submittedName>
        <fullName evidence="1">Uncharacterized protein</fullName>
    </submittedName>
</protein>
<evidence type="ECO:0000313" key="2">
    <source>
        <dbReference type="Proteomes" id="UP000275267"/>
    </source>
</evidence>
<keyword evidence="2" id="KW-1185">Reference proteome</keyword>
<reference evidence="2" key="1">
    <citation type="journal article" date="2019" name="Nat. Commun.">
        <title>The genome of broomcorn millet.</title>
        <authorList>
            <person name="Zou C."/>
            <person name="Miki D."/>
            <person name="Li D."/>
            <person name="Tang Q."/>
            <person name="Xiao L."/>
            <person name="Rajput S."/>
            <person name="Deng P."/>
            <person name="Jia W."/>
            <person name="Huang R."/>
            <person name="Zhang M."/>
            <person name="Sun Y."/>
            <person name="Hu J."/>
            <person name="Fu X."/>
            <person name="Schnable P.S."/>
            <person name="Li F."/>
            <person name="Zhang H."/>
            <person name="Feng B."/>
            <person name="Zhu X."/>
            <person name="Liu R."/>
            <person name="Schnable J.C."/>
            <person name="Zhu J.-K."/>
            <person name="Zhang H."/>
        </authorList>
    </citation>
    <scope>NUCLEOTIDE SEQUENCE [LARGE SCALE GENOMIC DNA]</scope>
</reference>
<name>A0A3L6PMC7_PANMI</name>
<dbReference type="GO" id="GO:0008922">
    <property type="term" value="F:long-chain fatty acid [acyl-carrier-protein] ligase activity"/>
    <property type="evidence" value="ECO:0007669"/>
    <property type="project" value="TreeGrafter"/>
</dbReference>
<dbReference type="STRING" id="4540.A0A3L6PMC7"/>
<dbReference type="PANTHER" id="PTHR43813">
    <property type="entry name" value="ACYL-ACTIVATING ENZYME 16, CHLOROPLASTIC-RELATED"/>
    <property type="match status" value="1"/>
</dbReference>
<dbReference type="PANTHER" id="PTHR43813:SF1">
    <property type="entry name" value="ACYL-ACTIVATING ENZYME 16, CHLOROPLASTIC-RELATED"/>
    <property type="match status" value="1"/>
</dbReference>
<sequence>LEHPLRRNCSPLLESVLLPGGSDLNVHEWKAVPDIWRTAAEKYPDLIAVIDPYHEPPTEWTYTHIKNLWDIVPAEPGDRFLSMLPPWHAYERACEYFIFTYGIQQVYTAVKYLKDQRCLGTIIVPNNDEVLAEAKRKSLVDENGEVAKDKVMNMLYDELRTWTAHCSFRFGPIMIVDEPFTIDNALMTPTMKIRRTK</sequence>
<organism evidence="1 2">
    <name type="scientific">Panicum miliaceum</name>
    <name type="common">Proso millet</name>
    <name type="synonym">Broomcorn millet</name>
    <dbReference type="NCBI Taxonomy" id="4540"/>
    <lineage>
        <taxon>Eukaryota</taxon>
        <taxon>Viridiplantae</taxon>
        <taxon>Streptophyta</taxon>
        <taxon>Embryophyta</taxon>
        <taxon>Tracheophyta</taxon>
        <taxon>Spermatophyta</taxon>
        <taxon>Magnoliopsida</taxon>
        <taxon>Liliopsida</taxon>
        <taxon>Poales</taxon>
        <taxon>Poaceae</taxon>
        <taxon>PACMAD clade</taxon>
        <taxon>Panicoideae</taxon>
        <taxon>Panicodae</taxon>
        <taxon>Paniceae</taxon>
        <taxon>Panicinae</taxon>
        <taxon>Panicum</taxon>
        <taxon>Panicum sect. Panicum</taxon>
    </lineage>
</organism>
<accession>A0A3L6PMC7</accession>
<dbReference type="OrthoDB" id="1700726at2759"/>
<feature type="non-terminal residue" evidence="1">
    <location>
        <position position="1"/>
    </location>
</feature>
<evidence type="ECO:0000313" key="1">
    <source>
        <dbReference type="EMBL" id="RLM60994.1"/>
    </source>
</evidence>
<dbReference type="InterPro" id="IPR052987">
    <property type="entry name" value="Chloroplast_AMP-bd_Enzymes"/>
</dbReference>
<gene>
    <name evidence="1" type="ORF">C2845_PM14G14550</name>
</gene>
<proteinExistence type="predicted"/>
<dbReference type="AlphaFoldDB" id="A0A3L6PMC7"/>
<dbReference type="Proteomes" id="UP000275267">
    <property type="component" value="Unassembled WGS sequence"/>
</dbReference>
<dbReference type="GO" id="GO:0030497">
    <property type="term" value="P:fatty acid elongation"/>
    <property type="evidence" value="ECO:0007669"/>
    <property type="project" value="TreeGrafter"/>
</dbReference>
<comment type="caution">
    <text evidence="1">The sequence shown here is derived from an EMBL/GenBank/DDBJ whole genome shotgun (WGS) entry which is preliminary data.</text>
</comment>